<evidence type="ECO:0000313" key="2">
    <source>
        <dbReference type="EMBL" id="PHN06487.1"/>
    </source>
</evidence>
<name>A0A2D0NDD9_FLAN2</name>
<protein>
    <submittedName>
        <fullName evidence="2">AraC family transcriptional regulator</fullName>
    </submittedName>
</protein>
<evidence type="ECO:0000313" key="3">
    <source>
        <dbReference type="Proteomes" id="UP000223913"/>
    </source>
</evidence>
<dbReference type="InterPro" id="IPR052158">
    <property type="entry name" value="INH-QAR"/>
</dbReference>
<dbReference type="EMBL" id="PDUD01000018">
    <property type="protein sequence ID" value="PHN06487.1"/>
    <property type="molecule type" value="Genomic_DNA"/>
</dbReference>
<evidence type="ECO:0000259" key="1">
    <source>
        <dbReference type="Pfam" id="PF01965"/>
    </source>
</evidence>
<dbReference type="InterPro" id="IPR029062">
    <property type="entry name" value="Class_I_gatase-like"/>
</dbReference>
<dbReference type="OrthoDB" id="6382410at2"/>
<accession>A0A2D0NDD9</accession>
<sequence length="201" mass="21451">MMKNVAIFIYDGVEILDFSGPGEVFAATHPEGGAMNVYTVAATKEPIISQGFVRILPEYSIKDAPKPDIIVLPGGNTRSSVDNPEVIEWVTSVAPDLDAAISVCTGVFILQKTGLLDGLKATTWHGAIDGLKARAPKTEVLENTRWVDNGRIITTAGVSAGIDGALHIVEKLYGRAAAEATAHYMEYDKWDPSAGVIVETP</sequence>
<keyword evidence="3" id="KW-1185">Reference proteome</keyword>
<dbReference type="Pfam" id="PF01965">
    <property type="entry name" value="DJ-1_PfpI"/>
    <property type="match status" value="1"/>
</dbReference>
<proteinExistence type="predicted"/>
<dbReference type="Proteomes" id="UP000223913">
    <property type="component" value="Unassembled WGS sequence"/>
</dbReference>
<dbReference type="AlphaFoldDB" id="A0A2D0NDD9"/>
<feature type="domain" description="DJ-1/PfpI" evidence="1">
    <location>
        <begin position="3"/>
        <end position="170"/>
    </location>
</feature>
<dbReference type="Gene3D" id="3.40.50.880">
    <property type="match status" value="1"/>
</dbReference>
<dbReference type="CDD" id="cd03139">
    <property type="entry name" value="GATase1_PfpI_2"/>
    <property type="match status" value="1"/>
</dbReference>
<dbReference type="SUPFAM" id="SSF52317">
    <property type="entry name" value="Class I glutamine amidotransferase-like"/>
    <property type="match status" value="1"/>
</dbReference>
<dbReference type="GO" id="GO:0006355">
    <property type="term" value="P:regulation of DNA-templated transcription"/>
    <property type="evidence" value="ECO:0007669"/>
    <property type="project" value="TreeGrafter"/>
</dbReference>
<dbReference type="PANTHER" id="PTHR43130:SF14">
    <property type="entry name" value="DJ-1_PFPI DOMAIN-CONTAINING PROTEIN"/>
    <property type="match status" value="1"/>
</dbReference>
<reference evidence="2 3" key="1">
    <citation type="submission" date="2017-10" db="EMBL/GenBank/DDBJ databases">
        <title>The draft genome sequence of Lewinella nigricans NBRC 102662.</title>
        <authorList>
            <person name="Wang K."/>
        </authorList>
    </citation>
    <scope>NUCLEOTIDE SEQUENCE [LARGE SCALE GENOMIC DNA]</scope>
    <source>
        <strain evidence="2 3">NBRC 102662</strain>
    </source>
</reference>
<organism evidence="2 3">
    <name type="scientific">Flavilitoribacter nigricans (strain ATCC 23147 / DSM 23189 / NBRC 102662 / NCIMB 1420 / SS-2)</name>
    <name type="common">Lewinella nigricans</name>
    <dbReference type="NCBI Taxonomy" id="1122177"/>
    <lineage>
        <taxon>Bacteria</taxon>
        <taxon>Pseudomonadati</taxon>
        <taxon>Bacteroidota</taxon>
        <taxon>Saprospiria</taxon>
        <taxon>Saprospirales</taxon>
        <taxon>Lewinellaceae</taxon>
        <taxon>Flavilitoribacter</taxon>
    </lineage>
</organism>
<gene>
    <name evidence="2" type="ORF">CRP01_11950</name>
</gene>
<dbReference type="PANTHER" id="PTHR43130">
    <property type="entry name" value="ARAC-FAMILY TRANSCRIPTIONAL REGULATOR"/>
    <property type="match status" value="1"/>
</dbReference>
<comment type="caution">
    <text evidence="2">The sequence shown here is derived from an EMBL/GenBank/DDBJ whole genome shotgun (WGS) entry which is preliminary data.</text>
</comment>
<dbReference type="InterPro" id="IPR002818">
    <property type="entry name" value="DJ-1/PfpI"/>
</dbReference>